<dbReference type="GO" id="GO:0004022">
    <property type="term" value="F:alcohol dehydrogenase (NAD+) activity"/>
    <property type="evidence" value="ECO:0007669"/>
    <property type="project" value="InterPro"/>
</dbReference>
<dbReference type="Proteomes" id="UP000029999">
    <property type="component" value="Unassembled WGS sequence"/>
</dbReference>
<keyword evidence="3" id="KW-0560">Oxidoreductase</keyword>
<gene>
    <name evidence="3" type="primary">mxaI</name>
    <name evidence="3" type="ORF">LP43_0431</name>
</gene>
<dbReference type="Pfam" id="PF02315">
    <property type="entry name" value="MDH"/>
    <property type="match status" value="1"/>
</dbReference>
<dbReference type="SUPFAM" id="SSF48666">
    <property type="entry name" value="Methanol dehydrogenase subunit"/>
    <property type="match status" value="1"/>
</dbReference>
<dbReference type="InterPro" id="IPR036557">
    <property type="entry name" value="Meth_DH_bsu_sf"/>
</dbReference>
<dbReference type="GO" id="GO:0052933">
    <property type="term" value="F:alcohol dehydrogenase (cytochrome c(L)) activity"/>
    <property type="evidence" value="ECO:0007669"/>
    <property type="project" value="UniProtKB-EC"/>
</dbReference>
<comment type="caution">
    <text evidence="3">The sequence shown here is derived from an EMBL/GenBank/DDBJ whole genome shotgun (WGS) entry which is preliminary data.</text>
</comment>
<evidence type="ECO:0000256" key="2">
    <source>
        <dbReference type="SAM" id="SignalP"/>
    </source>
</evidence>
<feature type="signal peptide" evidence="2">
    <location>
        <begin position="1"/>
        <end position="22"/>
    </location>
</feature>
<protein>
    <submittedName>
        <fullName evidence="3">Methanol dehydrogenase, small subunit</fullName>
        <ecNumber evidence="3">1.1.2.7</ecNumber>
    </submittedName>
</protein>
<feature type="disulfide bond" evidence="1">
    <location>
        <begin position="28"/>
        <end position="34"/>
    </location>
</feature>
<dbReference type="EC" id="1.1.2.7" evidence="3"/>
<dbReference type="AlphaFoldDB" id="A0A0A0BHJ9"/>
<evidence type="ECO:0000256" key="1">
    <source>
        <dbReference type="PIRSR" id="PIRSR029163-50"/>
    </source>
</evidence>
<dbReference type="InterPro" id="IPR003420">
    <property type="entry name" value="Meth_DH_bsu"/>
</dbReference>
<keyword evidence="1" id="KW-1015">Disulfide bond</keyword>
<dbReference type="PIRSF" id="PIRSF029163">
    <property type="entry name" value="Meth_DH_beta"/>
    <property type="match status" value="1"/>
</dbReference>
<name>A0A0A0BHJ9_9GAMM</name>
<evidence type="ECO:0000313" key="3">
    <source>
        <dbReference type="EMBL" id="KGM08008.1"/>
    </source>
</evidence>
<dbReference type="STRING" id="392484.LP43_0431"/>
<keyword evidence="2" id="KW-0732">Signal</keyword>
<sequence>MKFKSLAVAASALMILSGGAVAYDGTKCSAPGDCWEAKPGFPDKIKGTKYDPKHSEKELNKQTQAMQAMEKRNAERVEQFKKSGNWVY</sequence>
<dbReference type="EMBL" id="JRQD01000001">
    <property type="protein sequence ID" value="KGM08008.1"/>
    <property type="molecule type" value="Genomic_DNA"/>
</dbReference>
<dbReference type="Gene3D" id="4.10.160.10">
    <property type="entry name" value="Methanol dehydrogenase, beta subunit"/>
    <property type="match status" value="1"/>
</dbReference>
<organism evidence="3 4">
    <name type="scientific">Methylophaga thiooxydans</name>
    <dbReference type="NCBI Taxonomy" id="392484"/>
    <lineage>
        <taxon>Bacteria</taxon>
        <taxon>Pseudomonadati</taxon>
        <taxon>Pseudomonadota</taxon>
        <taxon>Gammaproteobacteria</taxon>
        <taxon>Thiotrichales</taxon>
        <taxon>Piscirickettsiaceae</taxon>
        <taxon>Methylophaga</taxon>
    </lineage>
</organism>
<accession>A0A0A0BHJ9</accession>
<feature type="chain" id="PRO_5001967252" evidence="2">
    <location>
        <begin position="23"/>
        <end position="88"/>
    </location>
</feature>
<dbReference type="RefSeq" id="WP_008290952.1">
    <property type="nucleotide sequence ID" value="NZ_JRQD01000001.1"/>
</dbReference>
<dbReference type="GO" id="GO:0015946">
    <property type="term" value="P:methanol oxidation"/>
    <property type="evidence" value="ECO:0007669"/>
    <property type="project" value="InterPro"/>
</dbReference>
<reference evidence="3 4" key="1">
    <citation type="submission" date="2014-09" db="EMBL/GenBank/DDBJ databases">
        <authorList>
            <person name="Grob C."/>
            <person name="Taubert M."/>
            <person name="Howat A.M."/>
            <person name="Burns O.J."/>
            <person name="Dixon J.L."/>
            <person name="Chen Y."/>
            <person name="Murrell J.C."/>
        </authorList>
    </citation>
    <scope>NUCLEOTIDE SEQUENCE [LARGE SCALE GENOMIC DNA]</scope>
    <source>
        <strain evidence="3">L4</strain>
    </source>
</reference>
<proteinExistence type="predicted"/>
<evidence type="ECO:0000313" key="4">
    <source>
        <dbReference type="Proteomes" id="UP000029999"/>
    </source>
</evidence>